<name>F3FTF8_PSESX</name>
<dbReference type="AlphaFoldDB" id="F3FTF8"/>
<sequence>MQWVKASAPVGGGQVPGQVECQRGIQNRDARHHANVQDGAFDLRLLIGNHRRTPDFRAGPGRRRPRHL</sequence>
<dbReference type="EMBL" id="AEAH01001706">
    <property type="protein sequence ID" value="EGH33500.1"/>
    <property type="molecule type" value="Genomic_DNA"/>
</dbReference>
<evidence type="ECO:0000313" key="2">
    <source>
        <dbReference type="EMBL" id="EGH33500.1"/>
    </source>
</evidence>
<proteinExistence type="predicted"/>
<evidence type="ECO:0000256" key="1">
    <source>
        <dbReference type="SAM" id="MobiDB-lite"/>
    </source>
</evidence>
<evidence type="ECO:0000313" key="3">
    <source>
        <dbReference type="Proteomes" id="UP000004471"/>
    </source>
</evidence>
<organism evidence="2 3">
    <name type="scientific">Pseudomonas syringae pv. japonica str. M301072</name>
    <dbReference type="NCBI Taxonomy" id="629262"/>
    <lineage>
        <taxon>Bacteria</taxon>
        <taxon>Pseudomonadati</taxon>
        <taxon>Pseudomonadota</taxon>
        <taxon>Gammaproteobacteria</taxon>
        <taxon>Pseudomonadales</taxon>
        <taxon>Pseudomonadaceae</taxon>
        <taxon>Pseudomonas</taxon>
        <taxon>Pseudomonas syringae</taxon>
    </lineage>
</organism>
<reference evidence="2 3" key="1">
    <citation type="journal article" date="2011" name="PLoS Pathog.">
        <title>Dynamic evolution of pathogenicity revealed by sequencing and comparative genomics of 19 Pseudomonas syringae isolates.</title>
        <authorList>
            <person name="Baltrus D.A."/>
            <person name="Nishimura M.T."/>
            <person name="Romanchuk A."/>
            <person name="Chang J.H."/>
            <person name="Mukhtar M.S."/>
            <person name="Cherkis K."/>
            <person name="Roach J."/>
            <person name="Grant S.R."/>
            <person name="Jones C.D."/>
            <person name="Dangl J.L."/>
        </authorList>
    </citation>
    <scope>NUCLEOTIDE SEQUENCE [LARGE SCALE GENOMIC DNA]</scope>
    <source>
        <strain evidence="3">M301072PT</strain>
    </source>
</reference>
<protein>
    <submittedName>
        <fullName evidence="2">Uncharacterized protein</fullName>
    </submittedName>
</protein>
<accession>F3FTF8</accession>
<dbReference type="HOGENOM" id="CLU_2800202_0_0_6"/>
<dbReference type="Proteomes" id="UP000004471">
    <property type="component" value="Unassembled WGS sequence"/>
</dbReference>
<feature type="non-terminal residue" evidence="2">
    <location>
        <position position="68"/>
    </location>
</feature>
<comment type="caution">
    <text evidence="2">The sequence shown here is derived from an EMBL/GenBank/DDBJ whole genome shotgun (WGS) entry which is preliminary data.</text>
</comment>
<gene>
    <name evidence="2" type="ORF">PSYJA_33110</name>
</gene>
<feature type="region of interest" description="Disordered" evidence="1">
    <location>
        <begin position="49"/>
        <end position="68"/>
    </location>
</feature>